<feature type="transmembrane region" description="Helical" evidence="1">
    <location>
        <begin position="67"/>
        <end position="93"/>
    </location>
</feature>
<sequence>MDGKRFVNVVVADDYLNSALRLAIKDKSDVELALAKNHNGYWFIASIKRIDSNELYRAKSTFPAATAILLSSFWIILLGLAIVGAIGGVTVAFSGGGTSAGWLVFLLCVGFGCYLLGNYIKKVLNCASLFNKQRDVLGSADAEEIY</sequence>
<protein>
    <recommendedName>
        <fullName evidence="4">Phage holin family protein</fullName>
    </recommendedName>
</protein>
<evidence type="ECO:0000313" key="2">
    <source>
        <dbReference type="EMBL" id="GGB05402.1"/>
    </source>
</evidence>
<keyword evidence="3" id="KW-1185">Reference proteome</keyword>
<dbReference type="EMBL" id="BMDY01000009">
    <property type="protein sequence ID" value="GGB05402.1"/>
    <property type="molecule type" value="Genomic_DNA"/>
</dbReference>
<evidence type="ECO:0000313" key="3">
    <source>
        <dbReference type="Proteomes" id="UP000651977"/>
    </source>
</evidence>
<keyword evidence="1" id="KW-0472">Membrane</keyword>
<accession>A0ABQ1I0Q0</accession>
<keyword evidence="1" id="KW-1133">Transmembrane helix</keyword>
<name>A0ABQ1I0Q0_9ALTE</name>
<feature type="transmembrane region" description="Helical" evidence="1">
    <location>
        <begin position="99"/>
        <end position="120"/>
    </location>
</feature>
<organism evidence="2 3">
    <name type="scientific">Agarivorans gilvus</name>
    <dbReference type="NCBI Taxonomy" id="680279"/>
    <lineage>
        <taxon>Bacteria</taxon>
        <taxon>Pseudomonadati</taxon>
        <taxon>Pseudomonadota</taxon>
        <taxon>Gammaproteobacteria</taxon>
        <taxon>Alteromonadales</taxon>
        <taxon>Alteromonadaceae</taxon>
        <taxon>Agarivorans</taxon>
    </lineage>
</organism>
<comment type="caution">
    <text evidence="2">The sequence shown here is derived from an EMBL/GenBank/DDBJ whole genome shotgun (WGS) entry which is preliminary data.</text>
</comment>
<keyword evidence="1" id="KW-0812">Transmembrane</keyword>
<evidence type="ECO:0000256" key="1">
    <source>
        <dbReference type="SAM" id="Phobius"/>
    </source>
</evidence>
<gene>
    <name evidence="2" type="ORF">GCM10007414_18420</name>
</gene>
<evidence type="ECO:0008006" key="4">
    <source>
        <dbReference type="Google" id="ProtNLM"/>
    </source>
</evidence>
<proteinExistence type="predicted"/>
<dbReference type="Proteomes" id="UP000651977">
    <property type="component" value="Unassembled WGS sequence"/>
</dbReference>
<reference evidence="3" key="1">
    <citation type="journal article" date="2019" name="Int. J. Syst. Evol. Microbiol.">
        <title>The Global Catalogue of Microorganisms (GCM) 10K type strain sequencing project: providing services to taxonomists for standard genome sequencing and annotation.</title>
        <authorList>
            <consortium name="The Broad Institute Genomics Platform"/>
            <consortium name="The Broad Institute Genome Sequencing Center for Infectious Disease"/>
            <person name="Wu L."/>
            <person name="Ma J."/>
        </authorList>
    </citation>
    <scope>NUCLEOTIDE SEQUENCE [LARGE SCALE GENOMIC DNA]</scope>
    <source>
        <strain evidence="3">CGMCC 1.10131</strain>
    </source>
</reference>